<sequence>MTNRASYFTHVQRDIALVSESEQAILPTSNGILHCSAFQGQFFYSRPMGYCTVQRIRASYFTHVQWDIALFSVSGPVFLLTSNGILHFLA</sequence>
<dbReference type="EMBL" id="JAWDGP010003089">
    <property type="protein sequence ID" value="KAK3777325.1"/>
    <property type="molecule type" value="Genomic_DNA"/>
</dbReference>
<organism evidence="1 2">
    <name type="scientific">Elysia crispata</name>
    <name type="common">lettuce slug</name>
    <dbReference type="NCBI Taxonomy" id="231223"/>
    <lineage>
        <taxon>Eukaryota</taxon>
        <taxon>Metazoa</taxon>
        <taxon>Spiralia</taxon>
        <taxon>Lophotrochozoa</taxon>
        <taxon>Mollusca</taxon>
        <taxon>Gastropoda</taxon>
        <taxon>Heterobranchia</taxon>
        <taxon>Euthyneura</taxon>
        <taxon>Panpulmonata</taxon>
        <taxon>Sacoglossa</taxon>
        <taxon>Placobranchoidea</taxon>
        <taxon>Plakobranchidae</taxon>
        <taxon>Elysia</taxon>
    </lineage>
</organism>
<protein>
    <submittedName>
        <fullName evidence="1">Uncharacterized protein</fullName>
    </submittedName>
</protein>
<comment type="caution">
    <text evidence="1">The sequence shown here is derived from an EMBL/GenBank/DDBJ whole genome shotgun (WGS) entry which is preliminary data.</text>
</comment>
<keyword evidence="2" id="KW-1185">Reference proteome</keyword>
<dbReference type="Proteomes" id="UP001283361">
    <property type="component" value="Unassembled WGS sequence"/>
</dbReference>
<accession>A0AAE0ZXL3</accession>
<evidence type="ECO:0000313" key="1">
    <source>
        <dbReference type="EMBL" id="KAK3777325.1"/>
    </source>
</evidence>
<proteinExistence type="predicted"/>
<reference evidence="1" key="1">
    <citation type="journal article" date="2023" name="G3 (Bethesda)">
        <title>A reference genome for the long-term kleptoplast-retaining sea slug Elysia crispata morphotype clarki.</title>
        <authorList>
            <person name="Eastman K.E."/>
            <person name="Pendleton A.L."/>
            <person name="Shaikh M.A."/>
            <person name="Suttiyut T."/>
            <person name="Ogas R."/>
            <person name="Tomko P."/>
            <person name="Gavelis G."/>
            <person name="Widhalm J.R."/>
            <person name="Wisecaver J.H."/>
        </authorList>
    </citation>
    <scope>NUCLEOTIDE SEQUENCE</scope>
    <source>
        <strain evidence="1">ECLA1</strain>
    </source>
</reference>
<name>A0AAE0ZXL3_9GAST</name>
<evidence type="ECO:0000313" key="2">
    <source>
        <dbReference type="Proteomes" id="UP001283361"/>
    </source>
</evidence>
<gene>
    <name evidence="1" type="ORF">RRG08_013953</name>
</gene>
<dbReference type="AlphaFoldDB" id="A0AAE0ZXL3"/>